<dbReference type="Pfam" id="PF12051">
    <property type="entry name" value="DUF3533"/>
    <property type="match status" value="1"/>
</dbReference>
<dbReference type="InterPro" id="IPR053001">
    <property type="entry name" value="MNNG_permease-like"/>
</dbReference>
<keyword evidence="2" id="KW-0812">Transmembrane</keyword>
<dbReference type="InterPro" id="IPR022703">
    <property type="entry name" value="DUF3533"/>
</dbReference>
<feature type="transmembrane region" description="Helical" evidence="2">
    <location>
        <begin position="227"/>
        <end position="252"/>
    </location>
</feature>
<feature type="domain" description="DUF3533" evidence="3">
    <location>
        <begin position="36"/>
        <end position="400"/>
    </location>
</feature>
<gene>
    <name evidence="4" type="ORF">NA56DRAFT_640851</name>
</gene>
<evidence type="ECO:0000256" key="1">
    <source>
        <dbReference type="SAM" id="MobiDB-lite"/>
    </source>
</evidence>
<dbReference type="STRING" id="1745343.A0A2J6QLG4"/>
<organism evidence="4 5">
    <name type="scientific">Hyaloscypha hepaticicola</name>
    <dbReference type="NCBI Taxonomy" id="2082293"/>
    <lineage>
        <taxon>Eukaryota</taxon>
        <taxon>Fungi</taxon>
        <taxon>Dikarya</taxon>
        <taxon>Ascomycota</taxon>
        <taxon>Pezizomycotina</taxon>
        <taxon>Leotiomycetes</taxon>
        <taxon>Helotiales</taxon>
        <taxon>Hyaloscyphaceae</taxon>
        <taxon>Hyaloscypha</taxon>
    </lineage>
</organism>
<name>A0A2J6QLG4_9HELO</name>
<dbReference type="Proteomes" id="UP000235672">
    <property type="component" value="Unassembled WGS sequence"/>
</dbReference>
<accession>A0A2J6QLG4</accession>
<dbReference type="OrthoDB" id="2140105at2759"/>
<feature type="region of interest" description="Disordered" evidence="1">
    <location>
        <begin position="472"/>
        <end position="510"/>
    </location>
</feature>
<protein>
    <recommendedName>
        <fullName evidence="3">DUF3533 domain-containing protein</fullName>
    </recommendedName>
</protein>
<keyword evidence="2" id="KW-0472">Membrane</keyword>
<dbReference type="AlphaFoldDB" id="A0A2J6QLG4"/>
<keyword evidence="5" id="KW-1185">Reference proteome</keyword>
<feature type="transmembrane region" description="Helical" evidence="2">
    <location>
        <begin position="304"/>
        <end position="321"/>
    </location>
</feature>
<feature type="transmembrane region" description="Helical" evidence="2">
    <location>
        <begin position="33"/>
        <end position="56"/>
    </location>
</feature>
<evidence type="ECO:0000256" key="2">
    <source>
        <dbReference type="SAM" id="Phobius"/>
    </source>
</evidence>
<dbReference type="GO" id="GO:0016020">
    <property type="term" value="C:membrane"/>
    <property type="evidence" value="ECO:0007669"/>
    <property type="project" value="TreeGrafter"/>
</dbReference>
<feature type="transmembrane region" description="Helical" evidence="2">
    <location>
        <begin position="386"/>
        <end position="409"/>
    </location>
</feature>
<proteinExistence type="predicted"/>
<keyword evidence="2" id="KW-1133">Transmembrane helix</keyword>
<feature type="transmembrane region" description="Helical" evidence="2">
    <location>
        <begin position="333"/>
        <end position="352"/>
    </location>
</feature>
<feature type="compositionally biased region" description="Polar residues" evidence="1">
    <location>
        <begin position="496"/>
        <end position="510"/>
    </location>
</feature>
<evidence type="ECO:0000259" key="3">
    <source>
        <dbReference type="Pfam" id="PF12051"/>
    </source>
</evidence>
<evidence type="ECO:0000313" key="5">
    <source>
        <dbReference type="Proteomes" id="UP000235672"/>
    </source>
</evidence>
<dbReference type="EMBL" id="KZ613466">
    <property type="protein sequence ID" value="PMD27079.1"/>
    <property type="molecule type" value="Genomic_DNA"/>
</dbReference>
<evidence type="ECO:0000313" key="4">
    <source>
        <dbReference type="EMBL" id="PMD27079.1"/>
    </source>
</evidence>
<reference evidence="4 5" key="1">
    <citation type="submission" date="2016-05" db="EMBL/GenBank/DDBJ databases">
        <title>A degradative enzymes factory behind the ericoid mycorrhizal symbiosis.</title>
        <authorList>
            <consortium name="DOE Joint Genome Institute"/>
            <person name="Martino E."/>
            <person name="Morin E."/>
            <person name="Grelet G."/>
            <person name="Kuo A."/>
            <person name="Kohler A."/>
            <person name="Daghino S."/>
            <person name="Barry K."/>
            <person name="Choi C."/>
            <person name="Cichocki N."/>
            <person name="Clum A."/>
            <person name="Copeland A."/>
            <person name="Hainaut M."/>
            <person name="Haridas S."/>
            <person name="Labutti K."/>
            <person name="Lindquist E."/>
            <person name="Lipzen A."/>
            <person name="Khouja H.-R."/>
            <person name="Murat C."/>
            <person name="Ohm R."/>
            <person name="Olson A."/>
            <person name="Spatafora J."/>
            <person name="Veneault-Fourrey C."/>
            <person name="Henrissat B."/>
            <person name="Grigoriev I."/>
            <person name="Martin F."/>
            <person name="Perotto S."/>
        </authorList>
    </citation>
    <scope>NUCLEOTIDE SEQUENCE [LARGE SCALE GENOMIC DNA]</scope>
    <source>
        <strain evidence="4 5">UAMH 7357</strain>
    </source>
</reference>
<dbReference type="PANTHER" id="PTHR34814:SF2">
    <property type="entry name" value="DUF3533 DOMAIN-CONTAINING PROTEIN"/>
    <property type="match status" value="1"/>
</dbReference>
<sequence length="510" mass="57427">MALMQGYPKARQNRISGRDKSIQKTRINFLKAAGLNFILLQILFLGLFCYIFGAIWQQTPRIHALNVLFVDYDGGVVGTAVREAYKTLQGESFPTLQEATSQKFPTPGDMREAVCKATYWGAMYVSSGASERITNALPGGPAADTYNRSDVLTFIWNEARYSTIIDADIEGPLTTLSSAARVAYTAINGTEALQILNSTDPAAISVFANPWSLTNDNIQNTSQGSRLIYNTLVIILILIQEFFYLGTINGLYGAFKIYTKLYPHRIIAYRNAISLAYTFCGSLCVTGAIWAFRGDWHVNSYQFSLTWAVLWLFAHVNFLWLDVFTIWTPPPYIPMLLITWIVLNVSSILVPFELASRFYRWSYAMPAHEVFQILIDIWSGGCNPQLYYALPTLFALEVVGLFVCAVGVYRRCHYAVIAEEAAEAAFKDRVSVALAAERRLMEERKKSVAEGSDEIAAEEKREENELEDVIRGEDKKLQRRHTKAERDCNYGPTFSLAYNNDTSNSSIDRK</sequence>
<feature type="transmembrane region" description="Helical" evidence="2">
    <location>
        <begin position="272"/>
        <end position="292"/>
    </location>
</feature>
<dbReference type="PANTHER" id="PTHR34814">
    <property type="entry name" value="NITROSOGUANIDINE RESISTANCE PROTEIN SNG1"/>
    <property type="match status" value="1"/>
</dbReference>